<feature type="region of interest" description="Disordered" evidence="1">
    <location>
        <begin position="363"/>
        <end position="455"/>
    </location>
</feature>
<dbReference type="OrthoDB" id="5378502at2759"/>
<sequence length="915" mass="100663">MKLRGRDAIKPPKRYEEEMFKKRTPQPSVQSQLNGYNPVVGRLAIKSAIVGFNPDLPPAAFPTIDGQQSPKLPTQEVPESFSNMAGRIQEFSGVAGIGRQNIAEGHYNMASSNQEQGMTGDGDVFMIDSGYDFGSSNALEELDYEACQRDINYLEELWNSAHGARSSMNLSDDENVVGIGAYEAAGMATSPLRRVKWSDISPILQTEIFENLRSVYDYRQAVEALKLNPSEQVKMIEHSSARKEQIQLENAKLNEMRIKQLRALLRVDNSYLRTQKVPGQLVFRNISKKCLRDTTTNSGPDYSMSQASDILIARKYLRSIGLDPNFAGEWSNNLVTITTTGMTGAYEDFEWTGELLMPEEADISENDDTESYSSPSSETRPDDSSRSDCSPTPKRLRTCVPNLSAAQRILGHRHRRESSVSRTGTIPSLPFRDLRNSARSTHSVQSSRPFQEDITQPAPLSRESVIRLNVGPQRAARIQQDIFGEAGNNMRALSQRQTNFSSNNTSSSNHQTPPLGIFKTMPSLDGTKIPCQEIPCQLESHQPGPGMNGGCEALKRSLGGAWCYSRSREETEAASRASRAFRDRLVTAGAEVPQADSACPGSNPTSSFVNLTMPSPDNKYDISNIGLSECQFEGPRVESLVGWACSPAEYSEFTETIPTLGKNFVPYYGSPSNHEETERYGPQYSPITPPSISAPCSREEYQTDTSGFAGHEKYPTDNNIGLPLLDMVSLPRLDDVARPNDVIAASCSLSTTTASEKVLVFSTQVSANSMKNPISPVPELEMASVSAESAVMETDIALDKYGPASTETAAPPTPNMDTVLVCHKTQIPDSSNGELSTPLGLERLEKPMRKKYRKSRNSWTTKRRKASNKAVQSLAETTGQGSAKKETKNSVPSFKESGGGRGRRRSERINNNNNK</sequence>
<evidence type="ECO:0000313" key="2">
    <source>
        <dbReference type="EMBL" id="OAX82094.1"/>
    </source>
</evidence>
<protein>
    <submittedName>
        <fullName evidence="2">Uncharacterized protein</fullName>
    </submittedName>
</protein>
<feature type="compositionally biased region" description="Polar residues" evidence="1">
    <location>
        <begin position="437"/>
        <end position="449"/>
    </location>
</feature>
<name>A0A1B7NZB3_9EURO</name>
<evidence type="ECO:0000256" key="1">
    <source>
        <dbReference type="SAM" id="MobiDB-lite"/>
    </source>
</evidence>
<gene>
    <name evidence="2" type="ORF">ACJ72_03556</name>
</gene>
<comment type="caution">
    <text evidence="2">The sequence shown here is derived from an EMBL/GenBank/DDBJ whole genome shotgun (WGS) entry which is preliminary data.</text>
</comment>
<accession>A0A1B7NZB3</accession>
<organism evidence="2 3">
    <name type="scientific">Emergomyces africanus</name>
    <dbReference type="NCBI Taxonomy" id="1955775"/>
    <lineage>
        <taxon>Eukaryota</taxon>
        <taxon>Fungi</taxon>
        <taxon>Dikarya</taxon>
        <taxon>Ascomycota</taxon>
        <taxon>Pezizomycotina</taxon>
        <taxon>Eurotiomycetes</taxon>
        <taxon>Eurotiomycetidae</taxon>
        <taxon>Onygenales</taxon>
        <taxon>Ajellomycetaceae</taxon>
        <taxon>Emergomyces</taxon>
    </lineage>
</organism>
<feature type="compositionally biased region" description="Basic and acidic residues" evidence="1">
    <location>
        <begin position="1"/>
        <end position="21"/>
    </location>
</feature>
<dbReference type="Proteomes" id="UP000091918">
    <property type="component" value="Unassembled WGS sequence"/>
</dbReference>
<dbReference type="AlphaFoldDB" id="A0A1B7NZB3"/>
<feature type="compositionally biased region" description="Basic residues" evidence="1">
    <location>
        <begin position="848"/>
        <end position="867"/>
    </location>
</feature>
<evidence type="ECO:0000313" key="3">
    <source>
        <dbReference type="Proteomes" id="UP000091918"/>
    </source>
</evidence>
<proteinExistence type="predicted"/>
<feature type="compositionally biased region" description="Polar residues" evidence="1">
    <location>
        <begin position="869"/>
        <end position="881"/>
    </location>
</feature>
<feature type="region of interest" description="Disordered" evidence="1">
    <location>
        <begin position="1"/>
        <end position="30"/>
    </location>
</feature>
<dbReference type="EMBL" id="LGUA01000358">
    <property type="protein sequence ID" value="OAX82094.1"/>
    <property type="molecule type" value="Genomic_DNA"/>
</dbReference>
<reference evidence="2 3" key="1">
    <citation type="submission" date="2015-07" db="EMBL/GenBank/DDBJ databases">
        <title>Emmonsia species relationships and genome sequence.</title>
        <authorList>
            <person name="Cuomo C.A."/>
            <person name="Schwartz I.S."/>
            <person name="Kenyon C."/>
            <person name="de Hoog G.S."/>
            <person name="Govender N.P."/>
            <person name="Botha A."/>
            <person name="Moreno L."/>
            <person name="de Vries M."/>
            <person name="Munoz J.F."/>
            <person name="Stielow J.B."/>
        </authorList>
    </citation>
    <scope>NUCLEOTIDE SEQUENCE [LARGE SCALE GENOMIC DNA]</scope>
    <source>
        <strain evidence="2 3">CBS 136260</strain>
    </source>
</reference>
<keyword evidence="3" id="KW-1185">Reference proteome</keyword>
<dbReference type="STRING" id="1658172.A0A1B7NZB3"/>
<feature type="region of interest" description="Disordered" evidence="1">
    <location>
        <begin position="847"/>
        <end position="915"/>
    </location>
</feature>